<feature type="transmembrane region" description="Helical" evidence="1">
    <location>
        <begin position="79"/>
        <end position="101"/>
    </location>
</feature>
<keyword evidence="1" id="KW-0472">Membrane</keyword>
<evidence type="ECO:0000256" key="1">
    <source>
        <dbReference type="SAM" id="Phobius"/>
    </source>
</evidence>
<feature type="transmembrane region" description="Helical" evidence="1">
    <location>
        <begin position="152"/>
        <end position="173"/>
    </location>
</feature>
<reference evidence="2 3" key="1">
    <citation type="submission" date="2023-06" db="EMBL/GenBank/DDBJ databases">
        <title>Actinomycetospora Odt1-22.</title>
        <authorList>
            <person name="Supong K."/>
        </authorList>
    </citation>
    <scope>NUCLEOTIDE SEQUENCE [LARGE SCALE GENOMIC DNA]</scope>
    <source>
        <strain evidence="2 3">Odt1-22</strain>
    </source>
</reference>
<feature type="transmembrane region" description="Helical" evidence="1">
    <location>
        <begin position="12"/>
        <end position="28"/>
    </location>
</feature>
<feature type="transmembrane region" description="Helical" evidence="1">
    <location>
        <begin position="48"/>
        <end position="67"/>
    </location>
</feature>
<protein>
    <recommendedName>
        <fullName evidence="4">Integral membrane protein</fullName>
    </recommendedName>
</protein>
<evidence type="ECO:0000313" key="2">
    <source>
        <dbReference type="EMBL" id="MDL5160469.1"/>
    </source>
</evidence>
<keyword evidence="1" id="KW-0812">Transmembrane</keyword>
<accession>A0ABT7MJT2</accession>
<evidence type="ECO:0000313" key="3">
    <source>
        <dbReference type="Proteomes" id="UP001231924"/>
    </source>
</evidence>
<keyword evidence="1" id="KW-1133">Transmembrane helix</keyword>
<feature type="transmembrane region" description="Helical" evidence="1">
    <location>
        <begin position="185"/>
        <end position="211"/>
    </location>
</feature>
<sequence length="392" mass="42644">MTLLTVTKTLPGYLVQLVILLALLGIKLGRLAEERRRGIDLDPRRPTVAASACLIVGLSIGVMGKFIDGFTELFNPYVLQYLQNVITASTYFCLLFLYRPAGGLRVPAVRREVALFAVACSVLAVLSGLMWFGDLPHDDSAATLAGHPTTGVFYLVALGYFAYLDLSVAIPTLRYLRQARGWLRVGLALVAAAAMMHAVAVTTRFVAVVLSMTTGGRPELLYAIASPLYNLGNPVLILGLVAPLLAGRLVATRRWATRRVRYSRMRTLATTALTVFPEVERPAVALGGTEPGQAPAEATTRPHFRFRYVGRVTQCRDAINRAEGFSAAVPTPSESRTPAERFWAELIACGVDDDRSYPTLDDEAAAYAELSARLRERDLSWATEEAQPAGQS</sequence>
<feature type="transmembrane region" description="Helical" evidence="1">
    <location>
        <begin position="231"/>
        <end position="251"/>
    </location>
</feature>
<name>A0ABT7MJT2_9PSEU</name>
<feature type="transmembrane region" description="Helical" evidence="1">
    <location>
        <begin position="113"/>
        <end position="132"/>
    </location>
</feature>
<keyword evidence="3" id="KW-1185">Reference proteome</keyword>
<comment type="caution">
    <text evidence="2">The sequence shown here is derived from an EMBL/GenBank/DDBJ whole genome shotgun (WGS) entry which is preliminary data.</text>
</comment>
<proteinExistence type="predicted"/>
<dbReference type="Proteomes" id="UP001231924">
    <property type="component" value="Unassembled WGS sequence"/>
</dbReference>
<evidence type="ECO:0008006" key="4">
    <source>
        <dbReference type="Google" id="ProtNLM"/>
    </source>
</evidence>
<organism evidence="2 3">
    <name type="scientific">Actinomycetospora termitidis</name>
    <dbReference type="NCBI Taxonomy" id="3053470"/>
    <lineage>
        <taxon>Bacteria</taxon>
        <taxon>Bacillati</taxon>
        <taxon>Actinomycetota</taxon>
        <taxon>Actinomycetes</taxon>
        <taxon>Pseudonocardiales</taxon>
        <taxon>Pseudonocardiaceae</taxon>
        <taxon>Actinomycetospora</taxon>
    </lineage>
</organism>
<dbReference type="EMBL" id="JASVWF010000011">
    <property type="protein sequence ID" value="MDL5160469.1"/>
    <property type="molecule type" value="Genomic_DNA"/>
</dbReference>
<dbReference type="RefSeq" id="WP_286057072.1">
    <property type="nucleotide sequence ID" value="NZ_JASVWF010000011.1"/>
</dbReference>
<gene>
    <name evidence="2" type="ORF">QRT03_31195</name>
</gene>